<dbReference type="AlphaFoldDB" id="A0A1R1XSQ0"/>
<gene>
    <name evidence="2" type="ORF">AYI69_g7337</name>
</gene>
<organism evidence="2 3">
    <name type="scientific">Smittium culicis</name>
    <dbReference type="NCBI Taxonomy" id="133412"/>
    <lineage>
        <taxon>Eukaryota</taxon>
        <taxon>Fungi</taxon>
        <taxon>Fungi incertae sedis</taxon>
        <taxon>Zoopagomycota</taxon>
        <taxon>Kickxellomycotina</taxon>
        <taxon>Harpellomycetes</taxon>
        <taxon>Harpellales</taxon>
        <taxon>Legeriomycetaceae</taxon>
        <taxon>Smittium</taxon>
    </lineage>
</organism>
<evidence type="ECO:0000313" key="2">
    <source>
        <dbReference type="EMBL" id="OMJ17682.1"/>
    </source>
</evidence>
<reference evidence="3" key="1">
    <citation type="submission" date="2017-01" db="EMBL/GenBank/DDBJ databases">
        <authorList>
            <person name="Wang Y."/>
            <person name="White M."/>
            <person name="Kvist S."/>
            <person name="Moncalvo J.-M."/>
        </authorList>
    </citation>
    <scope>NUCLEOTIDE SEQUENCE [LARGE SCALE GENOMIC DNA]</scope>
    <source>
        <strain evidence="3">ID-206-W2</strain>
    </source>
</reference>
<sequence>MISNKQLNVRLPDGSSVLFEPKSDLAFYETIDNLAVHLGISKDKLLSIFKFQTLGGYNLFESEHAIENLEKNVRAGFGEFKLELAVCGGKGGFGSMLRAQGAEKEEKDKKERIKRKIEKDLAVPAPKKVFFDDSQYEKNCKKIRKSTLNATDKAIKLSTGSASKKGKGIVKFEDKTEAVVPLLFGEEMLDFSDSSSDSEACETETEAENVTNEPNEPSCSKDQ</sequence>
<evidence type="ECO:0000313" key="3">
    <source>
        <dbReference type="Proteomes" id="UP000187429"/>
    </source>
</evidence>
<comment type="caution">
    <text evidence="2">The sequence shown here is derived from an EMBL/GenBank/DDBJ whole genome shotgun (WGS) entry which is preliminary data.</text>
</comment>
<accession>A0A1R1XSQ0</accession>
<dbReference type="OrthoDB" id="547031at2759"/>
<dbReference type="EMBL" id="LSSM01003504">
    <property type="protein sequence ID" value="OMJ17682.1"/>
    <property type="molecule type" value="Genomic_DNA"/>
</dbReference>
<dbReference type="Proteomes" id="UP000187429">
    <property type="component" value="Unassembled WGS sequence"/>
</dbReference>
<name>A0A1R1XSQ0_9FUNG</name>
<evidence type="ECO:0000256" key="1">
    <source>
        <dbReference type="SAM" id="MobiDB-lite"/>
    </source>
</evidence>
<feature type="region of interest" description="Disordered" evidence="1">
    <location>
        <begin position="191"/>
        <end position="223"/>
    </location>
</feature>
<keyword evidence="3" id="KW-1185">Reference proteome</keyword>
<protein>
    <submittedName>
        <fullName evidence="2">Uncharacterized protein</fullName>
    </submittedName>
</protein>
<proteinExistence type="predicted"/>